<dbReference type="GO" id="GO:0035312">
    <property type="term" value="F:5'-3' DNA exonuclease activity"/>
    <property type="evidence" value="ECO:0007669"/>
    <property type="project" value="TreeGrafter"/>
</dbReference>
<evidence type="ECO:0000259" key="1">
    <source>
        <dbReference type="SMART" id="SM00481"/>
    </source>
</evidence>
<protein>
    <submittedName>
        <fullName evidence="2">PHP domain-containing protein</fullName>
    </submittedName>
</protein>
<sequence length="276" mass="29678">MTVADLHVHTQRSDGTLSLDEVPAAARRGGLDAVAVTDHDRLSPDLDAVAVTDHDRLSPDLDAPVTTREGVTVVHGIELRVDAGQQRLDLLGYGVSPTDALVAECERIQRNRAERGAAIVDCVEERLSVSLPIEPRPGLGRPHIARAIAEVSDYDVDGAFAHLIGDDCPCYVPRAVPAFERGRALLTEACGLVGLAHPLRYDDPESALALCDTLDAVERPYPYADDPDLSAVDRAIERHDLLVTGGSDAHDDRLGLAGLDSAQWERVRDALDVSPE</sequence>
<organism evidence="2 3">
    <name type="scientific">Halomicrobium mukohataei</name>
    <dbReference type="NCBI Taxonomy" id="57705"/>
    <lineage>
        <taxon>Archaea</taxon>
        <taxon>Methanobacteriati</taxon>
        <taxon>Methanobacteriota</taxon>
        <taxon>Stenosarchaea group</taxon>
        <taxon>Halobacteria</taxon>
        <taxon>Halobacteriales</taxon>
        <taxon>Haloarculaceae</taxon>
        <taxon>Halomicrobium</taxon>
    </lineage>
</organism>
<proteinExistence type="predicted"/>
<dbReference type="RefSeq" id="WP_170093313.1">
    <property type="nucleotide sequence ID" value="NZ_WOYG01000001.1"/>
</dbReference>
<dbReference type="OrthoDB" id="196608at2157"/>
<reference evidence="2" key="1">
    <citation type="submission" date="2019-12" db="EMBL/GenBank/DDBJ databases">
        <title>Whole-genome sequence of Halomicrobium mukohataei pws1.</title>
        <authorList>
            <person name="Verma D.K."/>
            <person name="Gopal K."/>
            <person name="Prasad E.S."/>
        </authorList>
    </citation>
    <scope>NUCLEOTIDE SEQUENCE</scope>
    <source>
        <strain evidence="2">Pws1</strain>
    </source>
</reference>
<evidence type="ECO:0000313" key="3">
    <source>
        <dbReference type="Proteomes" id="UP000608662"/>
    </source>
</evidence>
<feature type="domain" description="Polymerase/histidinol phosphatase N-terminal" evidence="1">
    <location>
        <begin position="4"/>
        <end position="83"/>
    </location>
</feature>
<dbReference type="InterPro" id="IPR003141">
    <property type="entry name" value="Pol/His_phosphatase_N"/>
</dbReference>
<dbReference type="EMBL" id="WOYG01000001">
    <property type="protein sequence ID" value="NLV09448.1"/>
    <property type="molecule type" value="Genomic_DNA"/>
</dbReference>
<name>A0A847UED1_9EURY</name>
<dbReference type="SUPFAM" id="SSF89550">
    <property type="entry name" value="PHP domain-like"/>
    <property type="match status" value="1"/>
</dbReference>
<dbReference type="Gene3D" id="1.10.150.650">
    <property type="match status" value="1"/>
</dbReference>
<accession>A0A847UED1</accession>
<gene>
    <name evidence="2" type="ORF">GOC74_05845</name>
</gene>
<dbReference type="Pfam" id="PF02811">
    <property type="entry name" value="PHP"/>
    <property type="match status" value="1"/>
</dbReference>
<evidence type="ECO:0000313" key="2">
    <source>
        <dbReference type="EMBL" id="NLV09448.1"/>
    </source>
</evidence>
<dbReference type="Proteomes" id="UP000608662">
    <property type="component" value="Unassembled WGS sequence"/>
</dbReference>
<dbReference type="InterPro" id="IPR004013">
    <property type="entry name" value="PHP_dom"/>
</dbReference>
<dbReference type="InterPro" id="IPR016195">
    <property type="entry name" value="Pol/histidinol_Pase-like"/>
</dbReference>
<dbReference type="GO" id="GO:0004534">
    <property type="term" value="F:5'-3' RNA exonuclease activity"/>
    <property type="evidence" value="ECO:0007669"/>
    <property type="project" value="TreeGrafter"/>
</dbReference>
<dbReference type="PANTHER" id="PTHR42924:SF18">
    <property type="entry name" value="POLYMERASE_HISTIDINOL PHOSPHATASE N-TERMINAL DOMAIN-CONTAINING PROTEIN"/>
    <property type="match status" value="1"/>
</dbReference>
<dbReference type="SMART" id="SM00481">
    <property type="entry name" value="POLIIIAc"/>
    <property type="match status" value="1"/>
</dbReference>
<dbReference type="InterPro" id="IPR052018">
    <property type="entry name" value="PHP_domain"/>
</dbReference>
<dbReference type="Gene3D" id="3.20.20.140">
    <property type="entry name" value="Metal-dependent hydrolases"/>
    <property type="match status" value="1"/>
</dbReference>
<comment type="caution">
    <text evidence="2">The sequence shown here is derived from an EMBL/GenBank/DDBJ whole genome shotgun (WGS) entry which is preliminary data.</text>
</comment>
<dbReference type="AlphaFoldDB" id="A0A847UED1"/>
<dbReference type="PANTHER" id="PTHR42924">
    <property type="entry name" value="EXONUCLEASE"/>
    <property type="match status" value="1"/>
</dbReference>